<keyword evidence="4" id="KW-0548">Nucleotidyltransferase</keyword>
<evidence type="ECO:0000256" key="3">
    <source>
        <dbReference type="ARBA" id="ARBA00022679"/>
    </source>
</evidence>
<evidence type="ECO:0000256" key="2">
    <source>
        <dbReference type="ARBA" id="ARBA00012417"/>
    </source>
</evidence>
<feature type="region of interest" description="Disordered" evidence="9">
    <location>
        <begin position="560"/>
        <end position="579"/>
    </location>
</feature>
<organism evidence="11 12">
    <name type="scientific">Heterodera trifolii</name>
    <dbReference type="NCBI Taxonomy" id="157864"/>
    <lineage>
        <taxon>Eukaryota</taxon>
        <taxon>Metazoa</taxon>
        <taxon>Ecdysozoa</taxon>
        <taxon>Nematoda</taxon>
        <taxon>Chromadorea</taxon>
        <taxon>Rhabditida</taxon>
        <taxon>Tylenchina</taxon>
        <taxon>Tylenchomorpha</taxon>
        <taxon>Tylenchoidea</taxon>
        <taxon>Heteroderidae</taxon>
        <taxon>Heteroderinae</taxon>
        <taxon>Heterodera</taxon>
    </lineage>
</organism>
<dbReference type="InterPro" id="IPR036397">
    <property type="entry name" value="RNaseH_sf"/>
</dbReference>
<dbReference type="InterPro" id="IPR012337">
    <property type="entry name" value="RNaseH-like_sf"/>
</dbReference>
<keyword evidence="6" id="KW-0239">DNA-directed DNA polymerase</keyword>
<evidence type="ECO:0000256" key="1">
    <source>
        <dbReference type="ARBA" id="ARBA00005755"/>
    </source>
</evidence>
<dbReference type="EMBL" id="JBICBT010000310">
    <property type="protein sequence ID" value="KAL3117710.1"/>
    <property type="molecule type" value="Genomic_DNA"/>
</dbReference>
<feature type="compositionally biased region" description="Polar residues" evidence="9">
    <location>
        <begin position="187"/>
        <end position="197"/>
    </location>
</feature>
<reference evidence="11 12" key="1">
    <citation type="submission" date="2024-10" db="EMBL/GenBank/DDBJ databases">
        <authorList>
            <person name="Kim D."/>
        </authorList>
    </citation>
    <scope>NUCLEOTIDE SEQUENCE [LARGE SCALE GENOMIC DNA]</scope>
    <source>
        <strain evidence="11">BH-2024</strain>
    </source>
</reference>
<dbReference type="EC" id="2.7.7.7" evidence="2"/>
<evidence type="ECO:0000256" key="4">
    <source>
        <dbReference type="ARBA" id="ARBA00022695"/>
    </source>
</evidence>
<comment type="catalytic activity">
    <reaction evidence="8">
        <text>DNA(n) + a 2'-deoxyribonucleoside 5'-triphosphate = DNA(n+1) + diphosphate</text>
        <dbReference type="Rhea" id="RHEA:22508"/>
        <dbReference type="Rhea" id="RHEA-COMP:17339"/>
        <dbReference type="Rhea" id="RHEA-COMP:17340"/>
        <dbReference type="ChEBI" id="CHEBI:33019"/>
        <dbReference type="ChEBI" id="CHEBI:61560"/>
        <dbReference type="ChEBI" id="CHEBI:173112"/>
        <dbReference type="EC" id="2.7.7.7"/>
    </reaction>
</comment>
<dbReference type="Proteomes" id="UP001620626">
    <property type="component" value="Unassembled WGS sequence"/>
</dbReference>
<comment type="caution">
    <text evidence="11">The sequence shown here is derived from an EMBL/GenBank/DDBJ whole genome shotgun (WGS) entry which is preliminary data.</text>
</comment>
<dbReference type="SUPFAM" id="SSF53098">
    <property type="entry name" value="Ribonuclease H-like"/>
    <property type="match status" value="1"/>
</dbReference>
<keyword evidence="12" id="KW-1185">Reference proteome</keyword>
<protein>
    <recommendedName>
        <fullName evidence="2">DNA-directed DNA polymerase</fullName>
        <ecNumber evidence="2">2.7.7.7</ecNumber>
    </recommendedName>
</protein>
<evidence type="ECO:0000256" key="7">
    <source>
        <dbReference type="ARBA" id="ARBA00023125"/>
    </source>
</evidence>
<evidence type="ECO:0000256" key="8">
    <source>
        <dbReference type="ARBA" id="ARBA00049244"/>
    </source>
</evidence>
<name>A0ABD2LR38_9BILA</name>
<keyword evidence="7" id="KW-0238">DNA-binding</keyword>
<accession>A0ABD2LR38</accession>
<evidence type="ECO:0000259" key="10">
    <source>
        <dbReference type="Pfam" id="PF03175"/>
    </source>
</evidence>
<feature type="region of interest" description="Disordered" evidence="9">
    <location>
        <begin position="174"/>
        <end position="198"/>
    </location>
</feature>
<dbReference type="Gene3D" id="3.30.420.10">
    <property type="entry name" value="Ribonuclease H-like superfamily/Ribonuclease H"/>
    <property type="match status" value="1"/>
</dbReference>
<keyword evidence="5" id="KW-0235">DNA replication</keyword>
<dbReference type="AlphaFoldDB" id="A0ABD2LR38"/>
<dbReference type="Pfam" id="PF03175">
    <property type="entry name" value="DNA_pol_B_2"/>
    <property type="match status" value="1"/>
</dbReference>
<evidence type="ECO:0000256" key="9">
    <source>
        <dbReference type="SAM" id="MobiDB-lite"/>
    </source>
</evidence>
<dbReference type="GO" id="GO:0003677">
    <property type="term" value="F:DNA binding"/>
    <property type="evidence" value="ECO:0007669"/>
    <property type="project" value="UniProtKB-KW"/>
</dbReference>
<dbReference type="InterPro" id="IPR004868">
    <property type="entry name" value="DNA-dir_DNA_pol_B_mt/vir"/>
</dbReference>
<evidence type="ECO:0000256" key="6">
    <source>
        <dbReference type="ARBA" id="ARBA00022932"/>
    </source>
</evidence>
<keyword evidence="3" id="KW-0808">Transferase</keyword>
<comment type="similarity">
    <text evidence="1">Belongs to the DNA polymerase type-B family.</text>
</comment>
<evidence type="ECO:0000256" key="5">
    <source>
        <dbReference type="ARBA" id="ARBA00022705"/>
    </source>
</evidence>
<feature type="domain" description="DNA-directed DNA polymerase family B mitochondria/virus" evidence="10">
    <location>
        <begin position="517"/>
        <end position="730"/>
    </location>
</feature>
<evidence type="ECO:0000313" key="11">
    <source>
        <dbReference type="EMBL" id="KAL3117710.1"/>
    </source>
</evidence>
<proteinExistence type="inferred from homology"/>
<feature type="compositionally biased region" description="Basic and acidic residues" evidence="9">
    <location>
        <begin position="560"/>
        <end position="573"/>
    </location>
</feature>
<sequence length="822" mass="94166">MSYGPPPRKRARLGFTIDELFELQEHQQSGSGPSHPSASPTTLGNGLDAYVMKLDEDVEHAPRFTMTKVKSKFMIKDLPADPEALLSEIFQKCIDEAVDESKQHGHTPDRLGCMISSELLNPDIWTPIREITDNTTDVILNRLLSTAQSKKKNGVSLLGAPFTVSITTVSRKELPTKHKLTGGAPPNASTNSPSNQREGTDKVLINENLKVSKVGSSNNHCLFYALQISLVHRVGNWTRNDFLRYKNGEFGFRGKFERDTEELMRQVAAPFFQSGYEAEKWVPRVVDFWNNVRLCWSACHQKNYNVSLLLYFNNNHFDGVRRDGRLFGKPYCLSCEKVYDKASTHTITCRARCSLCGRVGIGFPCPADRDGYYKYCGNCQKVFTSVNCYHHHVRSNFCKRDMNATNVFALYATPYHNKKRGCFIKPLEPMWEMPYRIVSFDLETMQHIVVNPGAPPEQQKRQHQPNFIAAKVACPACINSGKWRNSLKGKVDFQVVTPNPLKHFVEWILYCLPSKYDTIAFSHFGGRFDMVLVFKELFNMGFSPEMIRKGNKMFEMKIKRQKKDNYHQTEEQKQQQQPTHPAVIFRDSFNLMPNSLSTLVPTFGLDVVEKPFFPHLVNRPDNYDLFVFPEKADYLADGMMPAKRQEFDQWYSLNKQYPFRLEEALASYCTNDVEILMSALEHSVLKQHQKNRHGGIDVLRTSMTIAAASMRHFKTNHLKSGHLAIVPERGYDNADNQSLVAHKYLQWYSEKNKVTIRTAHSADREKSFGRYQVEGWIESIGKAIERCVWHGCPKCFPLDEQMLPNGRPTSGWDSDSRTPQRA</sequence>
<evidence type="ECO:0000313" key="12">
    <source>
        <dbReference type="Proteomes" id="UP001620626"/>
    </source>
</evidence>
<dbReference type="GO" id="GO:0006260">
    <property type="term" value="P:DNA replication"/>
    <property type="evidence" value="ECO:0007669"/>
    <property type="project" value="UniProtKB-KW"/>
</dbReference>
<dbReference type="GO" id="GO:0003887">
    <property type="term" value="F:DNA-directed DNA polymerase activity"/>
    <property type="evidence" value="ECO:0007669"/>
    <property type="project" value="UniProtKB-KW"/>
</dbReference>
<gene>
    <name evidence="11" type="ORF">niasHT_004991</name>
</gene>